<dbReference type="AlphaFoldDB" id="A0AAD8BBK6"/>
<dbReference type="EMBL" id="JASAOG010000115">
    <property type="protein sequence ID" value="KAK0050340.1"/>
    <property type="molecule type" value="Genomic_DNA"/>
</dbReference>
<evidence type="ECO:0000313" key="2">
    <source>
        <dbReference type="EMBL" id="KAK0050340.1"/>
    </source>
</evidence>
<organism evidence="2 3">
    <name type="scientific">Biomphalaria pfeifferi</name>
    <name type="common">Bloodfluke planorb</name>
    <name type="synonym">Freshwater snail</name>
    <dbReference type="NCBI Taxonomy" id="112525"/>
    <lineage>
        <taxon>Eukaryota</taxon>
        <taxon>Metazoa</taxon>
        <taxon>Spiralia</taxon>
        <taxon>Lophotrochozoa</taxon>
        <taxon>Mollusca</taxon>
        <taxon>Gastropoda</taxon>
        <taxon>Heterobranchia</taxon>
        <taxon>Euthyneura</taxon>
        <taxon>Panpulmonata</taxon>
        <taxon>Hygrophila</taxon>
        <taxon>Lymnaeoidea</taxon>
        <taxon>Planorbidae</taxon>
        <taxon>Biomphalaria</taxon>
    </lineage>
</organism>
<keyword evidence="3" id="KW-1185">Reference proteome</keyword>
<feature type="region of interest" description="Disordered" evidence="1">
    <location>
        <begin position="75"/>
        <end position="101"/>
    </location>
</feature>
<sequence>MSMGPGQMISHFITPILPLSFSSPPLPCPPVPKGGFSGGGFSFQFVNIRAERRQQQLGFYWRPAPYFNCHHKCNAENKPDKAGRENGSGVFRPHSASPTPS</sequence>
<gene>
    <name evidence="2" type="ORF">Bpfe_020224</name>
</gene>
<feature type="compositionally biased region" description="Basic and acidic residues" evidence="1">
    <location>
        <begin position="75"/>
        <end position="84"/>
    </location>
</feature>
<accession>A0AAD8BBK6</accession>
<comment type="caution">
    <text evidence="2">The sequence shown here is derived from an EMBL/GenBank/DDBJ whole genome shotgun (WGS) entry which is preliminary data.</text>
</comment>
<name>A0AAD8BBK6_BIOPF</name>
<reference evidence="2" key="2">
    <citation type="submission" date="2023-04" db="EMBL/GenBank/DDBJ databases">
        <authorList>
            <person name="Bu L."/>
            <person name="Lu L."/>
            <person name="Laidemitt M.R."/>
            <person name="Zhang S.M."/>
            <person name="Mutuku M."/>
            <person name="Mkoji G."/>
            <person name="Steinauer M."/>
            <person name="Loker E.S."/>
        </authorList>
    </citation>
    <scope>NUCLEOTIDE SEQUENCE</scope>
    <source>
        <strain evidence="2">KasaAsao</strain>
        <tissue evidence="2">Whole Snail</tissue>
    </source>
</reference>
<evidence type="ECO:0000313" key="3">
    <source>
        <dbReference type="Proteomes" id="UP001233172"/>
    </source>
</evidence>
<protein>
    <submittedName>
        <fullName evidence="2">Uncharacterized protein</fullName>
    </submittedName>
</protein>
<dbReference type="Proteomes" id="UP001233172">
    <property type="component" value="Unassembled WGS sequence"/>
</dbReference>
<feature type="non-terminal residue" evidence="2">
    <location>
        <position position="101"/>
    </location>
</feature>
<proteinExistence type="predicted"/>
<reference evidence="2" key="1">
    <citation type="journal article" date="2023" name="PLoS Negl. Trop. Dis.">
        <title>A genome sequence for Biomphalaria pfeifferi, the major vector snail for the human-infecting parasite Schistosoma mansoni.</title>
        <authorList>
            <person name="Bu L."/>
            <person name="Lu L."/>
            <person name="Laidemitt M.R."/>
            <person name="Zhang S.M."/>
            <person name="Mutuku M."/>
            <person name="Mkoji G."/>
            <person name="Steinauer M."/>
            <person name="Loker E.S."/>
        </authorList>
    </citation>
    <scope>NUCLEOTIDE SEQUENCE</scope>
    <source>
        <strain evidence="2">KasaAsao</strain>
    </source>
</reference>
<evidence type="ECO:0000256" key="1">
    <source>
        <dbReference type="SAM" id="MobiDB-lite"/>
    </source>
</evidence>